<proteinExistence type="predicted"/>
<sequence>MSLAPKTETAQSGLDAGGAAVVTTSAGALTVSEAVLATGNLMLSAGTGNLALDASVTSTSGAISLAAAGDLLQGADIAAQGAGKSVALAAIGNVQMAAGRHAAGQRQRQRVHRGRRPVGPEPRERRDGQRGGQRRDHHRRRHRH</sequence>
<keyword evidence="3" id="KW-1185">Reference proteome</keyword>
<reference evidence="2 3" key="2">
    <citation type="submission" date="2020-05" db="EMBL/GenBank/DDBJ databases">
        <authorList>
            <person name="Khan S.A."/>
            <person name="Jeon C.O."/>
            <person name="Chun B.H."/>
        </authorList>
    </citation>
    <scope>NUCLEOTIDE SEQUENCE [LARGE SCALE GENOMIC DNA]</scope>
    <source>
        <strain evidence="2 3">H242</strain>
    </source>
</reference>
<evidence type="ECO:0000313" key="2">
    <source>
        <dbReference type="EMBL" id="QJW84635.1"/>
    </source>
</evidence>
<dbReference type="Proteomes" id="UP000500826">
    <property type="component" value="Chromosome"/>
</dbReference>
<name>A0ABX6P5I6_9BURK</name>
<reference evidence="2 3" key="1">
    <citation type="submission" date="2020-05" db="EMBL/GenBank/DDBJ databases">
        <title>Ramlibacter rhizophilus sp. nov., isolated from rhizosphere soil of national flower Mugunghwa from South Korea.</title>
        <authorList>
            <person name="Zheng-Fei Y."/>
            <person name="Huan T."/>
        </authorList>
    </citation>
    <scope>NUCLEOTIDE SEQUENCE [LARGE SCALE GENOMIC DNA]</scope>
    <source>
        <strain evidence="2 3">H242</strain>
    </source>
</reference>
<gene>
    <name evidence="2" type="ORF">HK414_15940</name>
</gene>
<organism evidence="2 3">
    <name type="scientific">Ramlibacter terrae</name>
    <dbReference type="NCBI Taxonomy" id="2732511"/>
    <lineage>
        <taxon>Bacteria</taxon>
        <taxon>Pseudomonadati</taxon>
        <taxon>Pseudomonadota</taxon>
        <taxon>Betaproteobacteria</taxon>
        <taxon>Burkholderiales</taxon>
        <taxon>Comamonadaceae</taxon>
        <taxon>Ramlibacter</taxon>
    </lineage>
</organism>
<dbReference type="EMBL" id="CP053418">
    <property type="protein sequence ID" value="QJW84635.1"/>
    <property type="molecule type" value="Genomic_DNA"/>
</dbReference>
<accession>A0ABX6P5I6</accession>
<protein>
    <submittedName>
        <fullName evidence="2">Uncharacterized protein</fullName>
    </submittedName>
</protein>
<evidence type="ECO:0000313" key="3">
    <source>
        <dbReference type="Proteomes" id="UP000500826"/>
    </source>
</evidence>
<feature type="compositionally biased region" description="Basic residues" evidence="1">
    <location>
        <begin position="107"/>
        <end position="116"/>
    </location>
</feature>
<feature type="compositionally biased region" description="Basic residues" evidence="1">
    <location>
        <begin position="135"/>
        <end position="144"/>
    </location>
</feature>
<feature type="region of interest" description="Disordered" evidence="1">
    <location>
        <begin position="98"/>
        <end position="144"/>
    </location>
</feature>
<evidence type="ECO:0000256" key="1">
    <source>
        <dbReference type="SAM" id="MobiDB-lite"/>
    </source>
</evidence>